<dbReference type="EMBL" id="CP071249">
    <property type="protein sequence ID" value="UUF06294.1"/>
    <property type="molecule type" value="Genomic_DNA"/>
</dbReference>
<evidence type="ECO:0000313" key="4">
    <source>
        <dbReference type="Proteomes" id="UP001058072"/>
    </source>
</evidence>
<dbReference type="Proteomes" id="UP001058016">
    <property type="component" value="Chromosome"/>
</dbReference>
<keyword evidence="3" id="KW-1185">Reference proteome</keyword>
<name>A0A9Q9FFC9_9FIRM</name>
<reference evidence="2 3" key="1">
    <citation type="submission" date="2021-03" db="EMBL/GenBank/DDBJ databases">
        <title>Comparative Genomics and Metabolomics in the genus Turicibacter.</title>
        <authorList>
            <person name="Maki J."/>
            <person name="Looft T."/>
        </authorList>
    </citation>
    <scope>NUCLEOTIDE SEQUENCE</scope>
    <source>
        <strain evidence="2">ISU324</strain>
        <strain evidence="1 3">MMM721</strain>
    </source>
</reference>
<evidence type="ECO:0000313" key="1">
    <source>
        <dbReference type="EMBL" id="UUF06294.1"/>
    </source>
</evidence>
<dbReference type="RefSeq" id="WP_055244513.1">
    <property type="nucleotide sequence ID" value="NZ_CP071249.1"/>
</dbReference>
<accession>A0A9Q9FFC9</accession>
<protein>
    <submittedName>
        <fullName evidence="2">Spore protein A</fullName>
    </submittedName>
</protein>
<dbReference type="AlphaFoldDB" id="A0A9Q9FFC9"/>
<dbReference type="EMBL" id="CP071250">
    <property type="protein sequence ID" value="UUF07526.1"/>
    <property type="molecule type" value="Genomic_DNA"/>
</dbReference>
<proteinExistence type="predicted"/>
<gene>
    <name evidence="1" type="ORF">J0J69_01505</name>
    <name evidence="2" type="ORF">J0J70_07750</name>
</gene>
<sequence>MKHYSHQASPYKHQQLDVEFGSDFAPLDHYLDQEAQRAFLSAKAGGMITKRLVEVGEEMLMNNKDNK</sequence>
<organism evidence="2 4">
    <name type="scientific">Turicibacter bilis</name>
    <dbReference type="NCBI Taxonomy" id="2735723"/>
    <lineage>
        <taxon>Bacteria</taxon>
        <taxon>Bacillati</taxon>
        <taxon>Bacillota</taxon>
        <taxon>Erysipelotrichia</taxon>
        <taxon>Erysipelotrichales</taxon>
        <taxon>Turicibacteraceae</taxon>
        <taxon>Turicibacter</taxon>
    </lineage>
</organism>
<evidence type="ECO:0000313" key="2">
    <source>
        <dbReference type="EMBL" id="UUF07526.1"/>
    </source>
</evidence>
<dbReference type="Proteomes" id="UP001058072">
    <property type="component" value="Chromosome"/>
</dbReference>
<evidence type="ECO:0000313" key="3">
    <source>
        <dbReference type="Proteomes" id="UP001058016"/>
    </source>
</evidence>